<feature type="domain" description="EGF-like" evidence="23">
    <location>
        <begin position="138"/>
        <end position="174"/>
    </location>
</feature>
<dbReference type="SMART" id="SM00179">
    <property type="entry name" value="EGF_CA"/>
    <property type="match status" value="26"/>
</dbReference>
<keyword evidence="11 21" id="KW-0732">Signal</keyword>
<feature type="disulfide bond" evidence="19">
    <location>
        <begin position="556"/>
        <end position="565"/>
    </location>
</feature>
<name>A0AAV4BNN4_9GAST</name>
<evidence type="ECO:0000256" key="2">
    <source>
        <dbReference type="ARBA" id="ARBA00004496"/>
    </source>
</evidence>
<feature type="domain" description="EGF-like" evidence="23">
    <location>
        <begin position="1819"/>
        <end position="1852"/>
    </location>
</feature>
<feature type="domain" description="Laminin G" evidence="22">
    <location>
        <begin position="1253"/>
        <end position="1486"/>
    </location>
</feature>
<keyword evidence="15" id="KW-1133">Transmembrane helix</keyword>
<dbReference type="FunFam" id="2.10.25.10:FF:000425">
    <property type="entry name" value="Eyes shut homolog"/>
    <property type="match status" value="1"/>
</dbReference>
<feature type="disulfide bond" evidence="19">
    <location>
        <begin position="361"/>
        <end position="370"/>
    </location>
</feature>
<dbReference type="SUPFAM" id="SSF49899">
    <property type="entry name" value="Concanavalin A-like lectins/glucanases"/>
    <property type="match status" value="3"/>
</dbReference>
<feature type="disulfide bond" evidence="19">
    <location>
        <begin position="399"/>
        <end position="408"/>
    </location>
</feature>
<organism evidence="24 25">
    <name type="scientific">Plakobranchus ocellatus</name>
    <dbReference type="NCBI Taxonomy" id="259542"/>
    <lineage>
        <taxon>Eukaryota</taxon>
        <taxon>Metazoa</taxon>
        <taxon>Spiralia</taxon>
        <taxon>Lophotrochozoa</taxon>
        <taxon>Mollusca</taxon>
        <taxon>Gastropoda</taxon>
        <taxon>Heterobranchia</taxon>
        <taxon>Euthyneura</taxon>
        <taxon>Panpulmonata</taxon>
        <taxon>Sacoglossa</taxon>
        <taxon>Placobranchoidea</taxon>
        <taxon>Plakobranchidae</taxon>
        <taxon>Plakobranchus</taxon>
    </lineage>
</organism>
<feature type="domain" description="EGF-like" evidence="23">
    <location>
        <begin position="527"/>
        <end position="566"/>
    </location>
</feature>
<dbReference type="FunFam" id="2.10.25.10:FF:000004">
    <property type="entry name" value="Neurogenic locus notch 1"/>
    <property type="match status" value="1"/>
</dbReference>
<dbReference type="GO" id="GO:0002064">
    <property type="term" value="P:epithelial cell development"/>
    <property type="evidence" value="ECO:0007669"/>
    <property type="project" value="UniProtKB-ARBA"/>
</dbReference>
<feature type="domain" description="EGF-like" evidence="23">
    <location>
        <begin position="887"/>
        <end position="926"/>
    </location>
</feature>
<feature type="domain" description="EGF-like" evidence="23">
    <location>
        <begin position="1776"/>
        <end position="1817"/>
    </location>
</feature>
<keyword evidence="16" id="KW-0472">Membrane</keyword>
<evidence type="ECO:0000256" key="13">
    <source>
        <dbReference type="ARBA" id="ARBA00022782"/>
    </source>
</evidence>
<feature type="domain" description="EGF-like" evidence="23">
    <location>
        <begin position="928"/>
        <end position="971"/>
    </location>
</feature>
<evidence type="ECO:0000256" key="4">
    <source>
        <dbReference type="ARBA" id="ARBA00022473"/>
    </source>
</evidence>
<comment type="subcellular location">
    <subcellularLocation>
        <location evidence="1">Apical cell membrane</location>
        <topology evidence="1">Single-pass type I membrane protein</topology>
    </subcellularLocation>
    <subcellularLocation>
        <location evidence="2">Cytoplasm</location>
    </subcellularLocation>
    <subcellularLocation>
        <location evidence="3">Secreted</location>
    </subcellularLocation>
</comment>
<feature type="domain" description="EGF-like" evidence="23">
    <location>
        <begin position="791"/>
        <end position="827"/>
    </location>
</feature>
<feature type="domain" description="EGF-like" evidence="23">
    <location>
        <begin position="214"/>
        <end position="250"/>
    </location>
</feature>
<dbReference type="CDD" id="cd00110">
    <property type="entry name" value="LamG"/>
    <property type="match status" value="3"/>
</dbReference>
<protein>
    <submittedName>
        <fullName evidence="24">Protein crumbs-like</fullName>
    </submittedName>
</protein>
<feature type="domain" description="EGF-like" evidence="23">
    <location>
        <begin position="411"/>
        <end position="447"/>
    </location>
</feature>
<feature type="disulfide bond" evidence="19">
    <location>
        <begin position="475"/>
        <end position="484"/>
    </location>
</feature>
<dbReference type="PANTHER" id="PTHR12916">
    <property type="entry name" value="CYTOCHROME C OXIDASE POLYPEPTIDE VIC-2"/>
    <property type="match status" value="1"/>
</dbReference>
<feature type="disulfide bond" evidence="19">
    <location>
        <begin position="740"/>
        <end position="749"/>
    </location>
</feature>
<dbReference type="PANTHER" id="PTHR12916:SF9">
    <property type="entry name" value="NEUROGENIC LOCUS NOTCH HOMOLOG PROTEIN 1-RELATED"/>
    <property type="match status" value="1"/>
</dbReference>
<feature type="disulfide bond" evidence="19">
    <location>
        <begin position="437"/>
        <end position="446"/>
    </location>
</feature>
<feature type="domain" description="EGF-like" evidence="23">
    <location>
        <begin position="335"/>
        <end position="371"/>
    </location>
</feature>
<dbReference type="PROSITE" id="PS00010">
    <property type="entry name" value="ASX_HYDROXYL"/>
    <property type="match status" value="20"/>
</dbReference>
<keyword evidence="12" id="KW-0677">Repeat</keyword>
<dbReference type="GO" id="GO:0003002">
    <property type="term" value="P:regionalization"/>
    <property type="evidence" value="ECO:0007669"/>
    <property type="project" value="UniProtKB-ARBA"/>
</dbReference>
<evidence type="ECO:0000259" key="23">
    <source>
        <dbReference type="PROSITE" id="PS50026"/>
    </source>
</evidence>
<dbReference type="GO" id="GO:0030182">
    <property type="term" value="P:neuron differentiation"/>
    <property type="evidence" value="ECO:0007669"/>
    <property type="project" value="UniProtKB-ARBA"/>
</dbReference>
<dbReference type="SMART" id="SM00282">
    <property type="entry name" value="LamG"/>
    <property type="match status" value="3"/>
</dbReference>
<feature type="domain" description="EGF-like" evidence="23">
    <location>
        <begin position="94"/>
        <end position="136"/>
    </location>
</feature>
<feature type="domain" description="EGF-like" evidence="23">
    <location>
        <begin position="752"/>
        <end position="789"/>
    </location>
</feature>
<evidence type="ECO:0000256" key="5">
    <source>
        <dbReference type="ARBA" id="ARBA00022475"/>
    </source>
</evidence>
<comment type="caution">
    <text evidence="24">The sequence shown here is derived from an EMBL/GenBank/DDBJ whole genome shotgun (WGS) entry which is preliminary data.</text>
</comment>
<feature type="disulfide bond" evidence="19">
    <location>
        <begin position="142"/>
        <end position="152"/>
    </location>
</feature>
<dbReference type="Pfam" id="PF02210">
    <property type="entry name" value="Laminin_G_2"/>
    <property type="match status" value="2"/>
</dbReference>
<evidence type="ECO:0000256" key="12">
    <source>
        <dbReference type="ARBA" id="ARBA00022737"/>
    </source>
</evidence>
<dbReference type="GO" id="GO:0009792">
    <property type="term" value="P:embryo development ending in birth or egg hatching"/>
    <property type="evidence" value="ECO:0007669"/>
    <property type="project" value="UniProtKB-ARBA"/>
</dbReference>
<keyword evidence="17 19" id="KW-1015">Disulfide bond</keyword>
<evidence type="ECO:0000256" key="8">
    <source>
        <dbReference type="ARBA" id="ARBA00022536"/>
    </source>
</evidence>
<dbReference type="GO" id="GO:0051093">
    <property type="term" value="P:negative regulation of developmental process"/>
    <property type="evidence" value="ECO:0007669"/>
    <property type="project" value="UniProtKB-ARBA"/>
</dbReference>
<evidence type="ECO:0000313" key="25">
    <source>
        <dbReference type="Proteomes" id="UP000735302"/>
    </source>
</evidence>
<dbReference type="GO" id="GO:0048598">
    <property type="term" value="P:embryonic morphogenesis"/>
    <property type="evidence" value="ECO:0007669"/>
    <property type="project" value="UniProtKB-ARBA"/>
</dbReference>
<dbReference type="GO" id="GO:0060562">
    <property type="term" value="P:epithelial tube morphogenesis"/>
    <property type="evidence" value="ECO:0007669"/>
    <property type="project" value="UniProtKB-ARBA"/>
</dbReference>
<accession>A0AAV4BNN4</accession>
<dbReference type="Pfam" id="PF12661">
    <property type="entry name" value="hEGF"/>
    <property type="match status" value="4"/>
</dbReference>
<dbReference type="FunFam" id="2.10.25.10:FF:000038">
    <property type="entry name" value="Fibrillin 2"/>
    <property type="match status" value="1"/>
</dbReference>
<dbReference type="GO" id="GO:0008593">
    <property type="term" value="P:regulation of Notch signaling pathway"/>
    <property type="evidence" value="ECO:0007669"/>
    <property type="project" value="UniProtKB-ARBA"/>
</dbReference>
<dbReference type="PROSITE" id="PS50026">
    <property type="entry name" value="EGF_3"/>
    <property type="match status" value="26"/>
</dbReference>
<feature type="domain" description="EGF-like" evidence="23">
    <location>
        <begin position="449"/>
        <end position="485"/>
    </location>
</feature>
<dbReference type="InterPro" id="IPR001881">
    <property type="entry name" value="EGF-like_Ca-bd_dom"/>
</dbReference>
<dbReference type="Gene3D" id="2.60.120.200">
    <property type="match status" value="3"/>
</dbReference>
<dbReference type="GO" id="GO:0048592">
    <property type="term" value="P:eye morphogenesis"/>
    <property type="evidence" value="ECO:0007669"/>
    <property type="project" value="UniProtKB-ARBA"/>
</dbReference>
<dbReference type="FunFam" id="2.10.25.10:FF:000045">
    <property type="entry name" value="Slit guidance ligand 2"/>
    <property type="match status" value="1"/>
</dbReference>
<dbReference type="InterPro" id="IPR000152">
    <property type="entry name" value="EGF-type_Asp/Asn_hydroxyl_site"/>
</dbReference>
<dbReference type="GO" id="GO:0051241">
    <property type="term" value="P:negative regulation of multicellular organismal process"/>
    <property type="evidence" value="ECO:0007669"/>
    <property type="project" value="UniProtKB-ARBA"/>
</dbReference>
<evidence type="ECO:0000256" key="1">
    <source>
        <dbReference type="ARBA" id="ARBA00004247"/>
    </source>
</evidence>
<dbReference type="GO" id="GO:0005737">
    <property type="term" value="C:cytoplasm"/>
    <property type="evidence" value="ECO:0007669"/>
    <property type="project" value="UniProtKB-SubCell"/>
</dbReference>
<keyword evidence="18" id="KW-0325">Glycoprotein</keyword>
<reference evidence="24 25" key="1">
    <citation type="journal article" date="2021" name="Elife">
        <title>Chloroplast acquisition without the gene transfer in kleptoplastic sea slugs, Plakobranchus ocellatus.</title>
        <authorList>
            <person name="Maeda T."/>
            <person name="Takahashi S."/>
            <person name="Yoshida T."/>
            <person name="Shimamura S."/>
            <person name="Takaki Y."/>
            <person name="Nagai Y."/>
            <person name="Toyoda A."/>
            <person name="Suzuki Y."/>
            <person name="Arimoto A."/>
            <person name="Ishii H."/>
            <person name="Satoh N."/>
            <person name="Nishiyama T."/>
            <person name="Hasebe M."/>
            <person name="Maruyama T."/>
            <person name="Minagawa J."/>
            <person name="Obokata J."/>
            <person name="Shigenobu S."/>
        </authorList>
    </citation>
    <scope>NUCLEOTIDE SEQUENCE [LARGE SCALE GENOMIC DNA]</scope>
</reference>
<feature type="domain" description="EGF-like" evidence="23">
    <location>
        <begin position="294"/>
        <end position="333"/>
    </location>
</feature>
<dbReference type="InterPro" id="IPR018097">
    <property type="entry name" value="EGF_Ca-bd_CS"/>
</dbReference>
<feature type="disulfide bond" evidence="19">
    <location>
        <begin position="79"/>
        <end position="88"/>
    </location>
</feature>
<evidence type="ECO:0000256" key="16">
    <source>
        <dbReference type="ARBA" id="ARBA00023136"/>
    </source>
</evidence>
<keyword evidence="6" id="KW-0963">Cytoplasm</keyword>
<dbReference type="FunFam" id="2.10.25.10:FF:000109">
    <property type="entry name" value="Notch homolog 4, [Drosophila]"/>
    <property type="match status" value="1"/>
</dbReference>
<feature type="disulfide bond" evidence="19">
    <location>
        <begin position="1236"/>
        <end position="1245"/>
    </location>
</feature>
<feature type="disulfide bond" evidence="19">
    <location>
        <begin position="515"/>
        <end position="524"/>
    </location>
</feature>
<feature type="signal peptide" evidence="21">
    <location>
        <begin position="1"/>
        <end position="36"/>
    </location>
</feature>
<dbReference type="GO" id="GO:0048871">
    <property type="term" value="P:multicellular organismal-level homeostasis"/>
    <property type="evidence" value="ECO:0007669"/>
    <property type="project" value="UniProtKB-ARBA"/>
</dbReference>
<comment type="caution">
    <text evidence="19">Lacks conserved residue(s) required for the propagation of feature annotation.</text>
</comment>
<dbReference type="Pfam" id="PF00008">
    <property type="entry name" value="EGF"/>
    <property type="match status" value="12"/>
</dbReference>
<keyword evidence="10" id="KW-0812">Transmembrane</keyword>
<dbReference type="GO" id="GO:0060255">
    <property type="term" value="P:regulation of macromolecule metabolic process"/>
    <property type="evidence" value="ECO:0007669"/>
    <property type="project" value="UniProtKB-ARBA"/>
</dbReference>
<evidence type="ECO:0000256" key="3">
    <source>
        <dbReference type="ARBA" id="ARBA00004613"/>
    </source>
</evidence>
<feature type="disulfide bond" evidence="19">
    <location>
        <begin position="323"/>
        <end position="332"/>
    </location>
</feature>
<keyword evidence="8 19" id="KW-0245">EGF-like domain</keyword>
<evidence type="ECO:0000256" key="7">
    <source>
        <dbReference type="ARBA" id="ARBA00022525"/>
    </source>
</evidence>
<evidence type="ECO:0000256" key="18">
    <source>
        <dbReference type="ARBA" id="ARBA00023180"/>
    </source>
</evidence>
<dbReference type="FunFam" id="2.10.25.10:FF:000100">
    <property type="entry name" value="neurogenic locus notch homolog protein 3"/>
    <property type="match status" value="1"/>
</dbReference>
<dbReference type="GO" id="GO:0051049">
    <property type="term" value="P:regulation of transport"/>
    <property type="evidence" value="ECO:0007669"/>
    <property type="project" value="UniProtKB-ARBA"/>
</dbReference>
<dbReference type="InterPro" id="IPR001791">
    <property type="entry name" value="Laminin_G"/>
</dbReference>
<feature type="domain" description="Laminin G" evidence="22">
    <location>
        <begin position="1017"/>
        <end position="1208"/>
    </location>
</feature>
<feature type="disulfide bond" evidence="19">
    <location>
        <begin position="916"/>
        <end position="925"/>
    </location>
</feature>
<keyword evidence="5" id="KW-1003">Cell membrane</keyword>
<dbReference type="PROSITE" id="PS51257">
    <property type="entry name" value="PROKAR_LIPOPROTEIN"/>
    <property type="match status" value="1"/>
</dbReference>
<dbReference type="PRINTS" id="PR00010">
    <property type="entry name" value="EGFBLOOD"/>
</dbReference>
<dbReference type="Proteomes" id="UP000735302">
    <property type="component" value="Unassembled WGS sequence"/>
</dbReference>
<dbReference type="GO" id="GO:0005576">
    <property type="term" value="C:extracellular region"/>
    <property type="evidence" value="ECO:0007669"/>
    <property type="project" value="UniProtKB-SubCell"/>
</dbReference>
<keyword evidence="9" id="KW-0597">Phosphoprotein</keyword>
<feature type="domain" description="EGF-like" evidence="23">
    <location>
        <begin position="568"/>
        <end position="621"/>
    </location>
</feature>
<keyword evidence="7" id="KW-0964">Secreted</keyword>
<dbReference type="GO" id="GO:0009967">
    <property type="term" value="P:positive regulation of signal transduction"/>
    <property type="evidence" value="ECO:0007669"/>
    <property type="project" value="UniProtKB-ARBA"/>
</dbReference>
<feature type="domain" description="EGF-like" evidence="23">
    <location>
        <begin position="54"/>
        <end position="89"/>
    </location>
</feature>
<dbReference type="InterPro" id="IPR013320">
    <property type="entry name" value="ConA-like_dom_sf"/>
</dbReference>
<feature type="disulfide bond" evidence="19">
    <location>
        <begin position="1807"/>
        <end position="1816"/>
    </location>
</feature>
<dbReference type="InterPro" id="IPR000742">
    <property type="entry name" value="EGF"/>
</dbReference>
<feature type="chain" id="PRO_5043551154" evidence="21">
    <location>
        <begin position="37"/>
        <end position="1853"/>
    </location>
</feature>
<dbReference type="GO" id="GO:0005911">
    <property type="term" value="C:cell-cell junction"/>
    <property type="evidence" value="ECO:0007669"/>
    <property type="project" value="UniProtKB-ARBA"/>
</dbReference>
<feature type="domain" description="EGF-like" evidence="23">
    <location>
        <begin position="373"/>
        <end position="409"/>
    </location>
</feature>
<evidence type="ECO:0000259" key="22">
    <source>
        <dbReference type="PROSITE" id="PS50025"/>
    </source>
</evidence>
<feature type="disulfide bond" evidence="19">
    <location>
        <begin position="702"/>
        <end position="711"/>
    </location>
</feature>
<feature type="disulfide bond" evidence="19">
    <location>
        <begin position="1510"/>
        <end position="1519"/>
    </location>
</feature>
<feature type="domain" description="EGF-like" evidence="23">
    <location>
        <begin position="623"/>
        <end position="670"/>
    </location>
</feature>
<feature type="disulfide bond" evidence="19">
    <location>
        <begin position="817"/>
        <end position="826"/>
    </location>
</feature>
<feature type="domain" description="EGF-like" evidence="23">
    <location>
        <begin position="1210"/>
        <end position="1246"/>
    </location>
</feature>
<feature type="domain" description="EGF-like" evidence="23">
    <location>
        <begin position="1482"/>
        <end position="1520"/>
    </location>
</feature>
<evidence type="ECO:0000256" key="17">
    <source>
        <dbReference type="ARBA" id="ARBA00023157"/>
    </source>
</evidence>
<dbReference type="Gene3D" id="2.10.25.10">
    <property type="entry name" value="Laminin"/>
    <property type="match status" value="26"/>
</dbReference>
<proteinExistence type="predicted"/>
<keyword evidence="13" id="KW-0221">Differentiation</keyword>
<evidence type="ECO:0000256" key="14">
    <source>
        <dbReference type="ARBA" id="ARBA00022837"/>
    </source>
</evidence>
<feature type="disulfide bond" evidence="19">
    <location>
        <begin position="203"/>
        <end position="212"/>
    </location>
</feature>
<dbReference type="GO" id="GO:0080090">
    <property type="term" value="P:regulation of primary metabolic process"/>
    <property type="evidence" value="ECO:0007669"/>
    <property type="project" value="UniProtKB-ARBA"/>
</dbReference>
<feature type="disulfide bond" evidence="19">
    <location>
        <begin position="496"/>
        <end position="513"/>
    </location>
</feature>
<evidence type="ECO:0000256" key="21">
    <source>
        <dbReference type="SAM" id="SignalP"/>
    </source>
</evidence>
<evidence type="ECO:0000256" key="6">
    <source>
        <dbReference type="ARBA" id="ARBA00022490"/>
    </source>
</evidence>
<keyword evidence="25" id="KW-1185">Reference proteome</keyword>
<dbReference type="EMBL" id="BLXT01005251">
    <property type="protein sequence ID" value="GFO21188.1"/>
    <property type="molecule type" value="Genomic_DNA"/>
</dbReference>
<dbReference type="GO" id="GO:0061326">
    <property type="term" value="P:renal tubule development"/>
    <property type="evidence" value="ECO:0007669"/>
    <property type="project" value="UniProtKB-ARBA"/>
</dbReference>
<sequence>MIVRLGKTRYHIDLVTMCLWWTLVLLLGCCLSSVHSQLLSFNSTASANSTDDPDIDFCYMKPCENGECVDGPDSYTCICPVNFNGTNCENDLARMYGCAIDPCQNQGTCVDLPDNGQGGRRFKCTCPDGYTGVICESMIDLCRTTPCLHGTCESALSTYTCNCTGTGYKGTNCTEDINECQFEENPCGNVKCFNQPGSFTCDCPPGYDGSPCVQINECVSQPCRNGGTCNDGLNEFTCQCLPGYTGLTCNDDIDDCVLNACPYNNSSCKDLVNDYTCECDDGFSGNPPTTNCQDINECLPLPSGRCRHGANCTNLVGGYLCNCRPGFTGQDCETNVDDCTPNPCDHNATCVDGENGYTCSCLPGYTGLKCETNINECADHDCRNEANCTDLVNGYKCECVPGWTGDLCETNIDDCDPNPCFSGGKCEDRLNAFYCDCPLGYSGENCSTNIDDCDPDPCQNNGTCLDGVNKYTCDCHPDWMGRNCTEVYDACASNPCRNGGICTSEPRVHAFNCSCPIGFNGSVCEININDCELAGPNACETWQICIDGVNNFTCGCPLGKGGFQCQEEINECDANPCRNNGNCTDGRGNYTCTCQQTVIDISSVIGPGGVFISGYTGQNCEEDIDECEVYKDPPICQSKGKCENTDGAFECFCRTRPVGGNDFYVGTLCESLRSYCDIRLPNQQCQNGATCLNIQSGSECVCAPGYTDPLCSTDIDECAPEPCKNNATCHDRVNGYECTCEEGWTGDTCETDIDDCVDSPCQNKGICQDGRNSFSCNCSDTGYFGDICQFNVDDCVGDPCVNGGTCLDKVKGYICNCLPAYRGPNCETDIPDCDPSPCLYGSVCKERSKQEYYGQGDDEFVNFTFAGAAGYVCECALGVKGVNCSEDIDECEDPTNTPCQNGATCVNSFQNYTCACVPGYTGRHCQEEINECETLQPCKNGGECTDLVNDYDCSCPLPVVNKRNFGGKNCSTYLSGCDVAGLCGPGDCLPGLTESGHTFTCLCPPGYTGTNCESITDFSFVHGDSESYIREDMTSANGEVMLSFSFRTTLSDALLLLCEIRGDTSAFISVELEQGRVKVQYQPAFTRPSSVKSWTMQTLSEVNDGQYHQLTFNVSRALSVRLVSDSCLGSSGGSDTSGAENSCSVVETFSLNPEVSWLYMGGKTASRLFDSDMIPGHFVGCVQDAVLNGNWLYPGQQTGNYFGIEPGCFREEQCVPGVCNSRGVCSDLWDKFECNCLRPYKGDTCAEEYPAATFSPSTSGGSGLTYKLSVRDAEVDVVELSFFVTTRQSDGFLTYFASPGQTAVNAFSFLGLYLKDGRLAGDFVNCGHRLHFDTSATSTSDSSMSSTLPPRLDNGQPHLISISMKQLEFVLRVANEVVVIDTSTPDSRNRCENYFELVLETVEFGRPPLSMGSRRKRDVTGLSRWKRQTSGDPRVELLQLYQGMDAFEGVIQDIQVNGLNLDFDSSSSLVQIAAVLPGAQNTRSACADLDPCDQAVSCNDTYYNDYMCVCKFGYRGKNCSEPDFCSYGTCPNESTCVNLRSGYECVGVASFSQDTSVISYSMTDDLVLATLGADLDVTFSMRTRGRYGLIFQLREGPYHVSLRVARGHLEVNYKLKAGEFEFSQSVGTTKRQMVNDGKWYSVRFQVTNSTHFQLHVYANTEAETGVISTDTGVIPVEIQPQLLDNITLTEFYPRDPGIDLTAMLQASGNTSKLLLGGPNAPRSSPLWEAGFNGCLREARIGQVLLPYYVDETFANNSNSERFLAQKVVAITHDCRGRDVCGVGGPGYLYCGNGGRCVDEWNSFRCQCPRGYSGKQCEEDQNECESGPCGNQGNCVDGPGTYICDCLPGFTGDQ</sequence>
<feature type="disulfide bond" evidence="19">
    <location>
        <begin position="126"/>
        <end position="135"/>
    </location>
</feature>
<evidence type="ECO:0000256" key="9">
    <source>
        <dbReference type="ARBA" id="ARBA00022553"/>
    </source>
</evidence>
<dbReference type="PIRSF" id="PIRSF036312">
    <property type="entry name" value="Fibrillin"/>
    <property type="match status" value="1"/>
</dbReference>
<feature type="domain" description="Laminin G" evidence="22">
    <location>
        <begin position="1547"/>
        <end position="1774"/>
    </location>
</feature>
<dbReference type="FunFam" id="2.10.25.10:FF:000472">
    <property type="entry name" value="Uncharacterized protein, isoform A"/>
    <property type="match status" value="3"/>
</dbReference>
<dbReference type="GO" id="GO:0005509">
    <property type="term" value="F:calcium ion binding"/>
    <property type="evidence" value="ECO:0007669"/>
    <property type="project" value="InterPro"/>
</dbReference>
<evidence type="ECO:0000313" key="24">
    <source>
        <dbReference type="EMBL" id="GFO21188.1"/>
    </source>
</evidence>
<feature type="domain" description="EGF-like" evidence="23">
    <location>
        <begin position="176"/>
        <end position="213"/>
    </location>
</feature>
<feature type="domain" description="EGF-like" evidence="23">
    <location>
        <begin position="252"/>
        <end position="293"/>
    </location>
</feature>
<dbReference type="InterPro" id="IPR013032">
    <property type="entry name" value="EGF-like_CS"/>
</dbReference>
<dbReference type="FunFam" id="2.10.25.10:FF:000208">
    <property type="entry name" value="Crumbs 2, cell polarity complex component"/>
    <property type="match status" value="1"/>
</dbReference>
<feature type="domain" description="EGF-like" evidence="23">
    <location>
        <begin position="487"/>
        <end position="525"/>
    </location>
</feature>
<feature type="domain" description="EGF-like" evidence="23">
    <location>
        <begin position="973"/>
        <end position="1013"/>
    </location>
</feature>
<feature type="domain" description="EGF-like" evidence="23">
    <location>
        <begin position="672"/>
        <end position="712"/>
    </location>
</feature>
<keyword evidence="4" id="KW-0217">Developmental protein</keyword>
<dbReference type="InterPro" id="IPR009030">
    <property type="entry name" value="Growth_fac_rcpt_cys_sf"/>
</dbReference>
<dbReference type="SUPFAM" id="SSF57184">
    <property type="entry name" value="Growth factor receptor domain"/>
    <property type="match status" value="3"/>
</dbReference>
<dbReference type="GO" id="GO:0016324">
    <property type="term" value="C:apical plasma membrane"/>
    <property type="evidence" value="ECO:0007669"/>
    <property type="project" value="UniProtKB-SubCell"/>
</dbReference>
<dbReference type="PROSITE" id="PS01187">
    <property type="entry name" value="EGF_CA"/>
    <property type="match status" value="9"/>
</dbReference>
<dbReference type="SUPFAM" id="SSF57196">
    <property type="entry name" value="EGF/Laminin"/>
    <property type="match status" value="10"/>
</dbReference>
<feature type="disulfide bond" evidence="20">
    <location>
        <begin position="1181"/>
        <end position="1208"/>
    </location>
</feature>
<feature type="disulfide bond" evidence="19">
    <location>
        <begin position="1003"/>
        <end position="1012"/>
    </location>
</feature>
<dbReference type="InterPro" id="IPR049883">
    <property type="entry name" value="NOTCH1_EGF-like"/>
</dbReference>
<feature type="disulfide bond" evidence="19">
    <location>
        <begin position="240"/>
        <end position="249"/>
    </location>
</feature>
<keyword evidence="14" id="KW-0106">Calcium</keyword>
<dbReference type="PROSITE" id="PS00022">
    <property type="entry name" value="EGF_1"/>
    <property type="match status" value="19"/>
</dbReference>
<dbReference type="Pfam" id="PF07645">
    <property type="entry name" value="EGF_CA"/>
    <property type="match status" value="3"/>
</dbReference>
<feature type="disulfide bond" evidence="19">
    <location>
        <begin position="58"/>
        <end position="68"/>
    </location>
</feature>
<evidence type="ECO:0000256" key="19">
    <source>
        <dbReference type="PROSITE-ProRule" id="PRU00076"/>
    </source>
</evidence>
<dbReference type="FunFam" id="2.10.25.10:FF:000123">
    <property type="entry name" value="Crumbs homolog 1 (Drosophila)"/>
    <property type="match status" value="1"/>
</dbReference>
<evidence type="ECO:0000256" key="20">
    <source>
        <dbReference type="PROSITE-ProRule" id="PRU00122"/>
    </source>
</evidence>
<dbReference type="SMART" id="SM00181">
    <property type="entry name" value="EGF"/>
    <property type="match status" value="27"/>
</dbReference>
<evidence type="ECO:0000256" key="10">
    <source>
        <dbReference type="ARBA" id="ARBA00022692"/>
    </source>
</evidence>
<dbReference type="PRINTS" id="PR01983">
    <property type="entry name" value="NOTCH"/>
</dbReference>
<feature type="domain" description="EGF-like" evidence="23">
    <location>
        <begin position="714"/>
        <end position="750"/>
    </location>
</feature>
<evidence type="ECO:0000256" key="15">
    <source>
        <dbReference type="ARBA" id="ARBA00022989"/>
    </source>
</evidence>
<dbReference type="PROSITE" id="PS50025">
    <property type="entry name" value="LAM_G_DOMAIN"/>
    <property type="match status" value="3"/>
</dbReference>
<evidence type="ECO:0000256" key="11">
    <source>
        <dbReference type="ARBA" id="ARBA00022729"/>
    </source>
</evidence>
<dbReference type="PROSITE" id="PS01186">
    <property type="entry name" value="EGF_2"/>
    <property type="match status" value="16"/>
</dbReference>
<gene>
    <name evidence="24" type="ORF">PoB_004769300</name>
</gene>
<dbReference type="GO" id="GO:0048638">
    <property type="term" value="P:regulation of developmental growth"/>
    <property type="evidence" value="ECO:0007669"/>
    <property type="project" value="UniProtKB-ARBA"/>
</dbReference>
<dbReference type="FunFam" id="2.10.25.10:FF:000565">
    <property type="entry name" value="Predicted protein"/>
    <property type="match status" value="1"/>
</dbReference>
<dbReference type="CDD" id="cd00054">
    <property type="entry name" value="EGF_CA"/>
    <property type="match status" value="17"/>
</dbReference>